<dbReference type="Pfam" id="PF03028">
    <property type="entry name" value="Dynein_heavy"/>
    <property type="match status" value="1"/>
</dbReference>
<dbReference type="SUPFAM" id="SSF52540">
    <property type="entry name" value="P-loop containing nucleoside triphosphate hydrolases"/>
    <property type="match status" value="4"/>
</dbReference>
<dbReference type="Pfam" id="PF22597">
    <property type="entry name" value="DYN_lid"/>
    <property type="match status" value="1"/>
</dbReference>
<reference evidence="19" key="1">
    <citation type="submission" date="2016-05" db="EMBL/GenBank/DDBJ databases">
        <title>Comparative genomics of biotechnologically important yeasts.</title>
        <authorList>
            <consortium name="DOE Joint Genome Institute"/>
            <person name="Riley R."/>
            <person name="Haridas S."/>
            <person name="Wolfe K.H."/>
            <person name="Lopes M.R."/>
            <person name="Hittinger C.T."/>
            <person name="Goker M."/>
            <person name="Salamov A."/>
            <person name="Wisecaver J."/>
            <person name="Long T.M."/>
            <person name="Aerts A.L."/>
            <person name="Barry K."/>
            <person name="Choi C."/>
            <person name="Clum A."/>
            <person name="Coughlan A.Y."/>
            <person name="Deshpande S."/>
            <person name="Douglass A.P."/>
            <person name="Hanson S.J."/>
            <person name="Klenk H.-P."/>
            <person name="Labutti K."/>
            <person name="Lapidus A."/>
            <person name="Lindquist E."/>
            <person name="Lipzen A."/>
            <person name="Meier-Kolthoff J.P."/>
            <person name="Ohm R.A."/>
            <person name="Otillar R.P."/>
            <person name="Pangilinan J."/>
            <person name="Peng Y."/>
            <person name="Rokas A."/>
            <person name="Rosa C.A."/>
            <person name="Scheuner C."/>
            <person name="Sibirny A.A."/>
            <person name="Slot J.C."/>
            <person name="Stielow J.B."/>
            <person name="Sun H."/>
            <person name="Kurtzman C.P."/>
            <person name="Blackwell M."/>
            <person name="Grigoriev I.V."/>
            <person name="Jeffries T.W."/>
        </authorList>
    </citation>
    <scope>NUCLEOTIDE SEQUENCE [LARGE SCALE GENOMIC DNA]</scope>
    <source>
        <strain evidence="19">DSM 1968</strain>
    </source>
</reference>
<dbReference type="InterPro" id="IPR004273">
    <property type="entry name" value="Dynein_heavy_D6_P-loop"/>
</dbReference>
<keyword evidence="9" id="KW-0067">ATP-binding</keyword>
<dbReference type="InterPro" id="IPR035706">
    <property type="entry name" value="AAA_9"/>
</dbReference>
<sequence length="4455" mass="513329">MALDPLLYLNHDDSSKDTNDTLVMNQSTKLISKKNFVDSNVDPNQGVDDVTHNENGLVLPVSSLIDFLFNLSKILQNADSEDIIYFNNLNSTNLCKNFINNQFPSTIFIVKLFIKNSTSKNTFLLLNTLIPLNQVLSTIVIIKEKGLLYNRNFLDSQLQVINLPNYPLINSVNRLTTKFNDSSNIKSITENSDIDDSNNTDSFIDNDNTDENPNSVNSSSNLIIKNDDRKSYETLRTLINLGISPYFEALTQISNTPILDTDSQSLIASISNNLNTKVSPGSNLISINQLSTNNNNDDDNTGAIGSARKKLSELILSLQHIQQSVQIPDLSLTLHHTIKNAIESANHSNDKLPIDFIPEDLLSDSNFLNTLQSIANGWIKSVQNVTKLSRDPSEGSAADEINFWTSMESALLNIQDQLNSPPIALTLEILTKAKRFYATLSLTNDTGLKESLSTANKYNQLMKDLPLDELLSATTLKKIEEAIILIMNHLKKLRVTNYPINRVLPFVEAISADLDSKLKMIIRTFNLMYLNFDEFLSKTQEINSVFLIWDKQIKEFTNLARELLRKRSEKFIFIRINSKTRALKERLEYILTFRSRHNELIITLNNIINTTNKNFSNFKFNNNMNPINEMEFAFDAVRNIDIANTSAEGKKFWDSAEKIYNNRAQKVENAIVSMLREILSNSKSANEMFSIFNKFNFLLSRPSVNDSIQEYQTQLLEIVKLDINNLQKHFLKQTESRRLFKARDLPPVSSAIIWAKQIENKLNFLLNRLELILGKNWIEYVEGRKIYMESVVFKKKLNTEPIYETWLNEVMENNINSCLELNIFKIVRNSNEKTDLSLVNGGLELVVNFDFNLIIIFKEVRNLCWLNFQVPHSIITSARLIRKVYPFAISINESLSIFFESLIEYDTLNEASILMKPIKNNLFRLLLDCFNIRWVDLSKAYDLQKLSSVLDQNRDSITGNDDLKTNITSSIDLIENQYLKNVLSFQNSANTFHNKIELLKKFKFNLNVCFNELLGCYYNKSSFEKILSMIQKLVNEIILEDYSNVSLLVKKINKKIETIFVSRCIKVTNIWIELLSNEYLENDFELSDTIKNFEIEENIVSKINDQETFEKKISDVKKFLPISRHEIILKDDTISVYPPIENSKLTWIWNLQQAINIVCSQRIIDESSYEIKVGNENILNSMSTKHSNELSLKYSNSRTNGHKSHIYGTFHKINGSKAVLNQIERCLFKIEEKFTKGKEYVNSWVQFQSLYDLQLEDVYKTLASDILSWLNVLNEIRQSRKTFDTIETEKKFGNYLVIDYEQVQLRVNAKYDIWQKQIIFKFSEILNLKMKQINGEISNAKNDLETKNNDLSSTKNTVHLISNAYKYKSCYSLWQKNLSLFSDGQAFLTRYRFRFPSDWLYFEQMEGDFLALTQTLNMRMITIDSQIDAISKRIESESSRVNEIISSFKLNWSEKKPISGSIVPDDALRILKNFEKQAIELQGRTDLLLKASAILSLSIAEDKTLKNLFEEIQDLMNVWSSIDVLWKSLEDLRSLQFHTINPTKLNSLLQQLLFRARTMPTRIRQYAAFEDIQNVIKNYVQTNPLITELKSEAIKHRHWLKLFSELNIDSLSPTALRLGDIYSLQLLLHQHMVKEIVAQANGEKIIEDSLAKIKENWSSTTFNLFNYKNKCRLVKDWNILYEQSGDDIASLVAMHHSTFFKIFEKEVINWEEKLNQLLSLFNVWIEVQRLWMYLEGIFGDNKLDIISLLPIESSRFNNITSEFFLTMKRIFKSQMVIDVLNNDNLQENMQRYFDALSKVKKSLNDYLEKQRELFPRFYFVGNEDLLEIIGNSSDVLHVGKHLKKMFSGINSLLYEEPFIKGISSLEGEEVILLNPVTKSSFLNEWLSELDIEIKVTLSALLGSSLIDFTEINNFEIEPESFFNWVKKYPAQVCLLTAQVFWTRIVESSILASKSNSEENLKFLITKYERLLKLLATSVIEKLDNITIKKLEILIIELVHQRDVIIEMLKRKVSFIGDFYWKFQQTFYYDDSLEDYVERLKVHQANVVFSYGFEYLGIPDRLVYTPLTNQCFISMTQAAAQRLGGSPFGPAGTGKTETIKSLGQNLGKMVLVFCCDEYFDFQAISRILFGVCRVGVWCCFDEFNRLQSSILSAVSSQIEKIETGLSSQKAIELSGKSAVVNLNTGIFITMNPTYAGRSSLPENLKKQFRSFSMDKPDREIITEVILISQGFTTSKQISKIIAGFFVDLQKVAQKELHYDFGLRSIKSILSNCGKIKRKGFTLDEEKIAFKSIKSSIAPKLVSADVEKFNELTIKYFPKFVKDDQSDEYEKIIEALKLVTKENNYSYNEEWIRKALQLYDIQSNHHGFILVGKSGFGKTVLWECLLKALNKIDTIDNLYHVIDCKVMSKEDLFGSLDSSTRDWTDGLFTSILRKIGENLRGELSKRVWIVLDGDIDPEWVENLNSVLDDNKILTLPNGERINLPPNVKIVFEVDSLKYATPATVSRCGMIWFGNSLVSSTFLLSKFLLFLKSDLLEDMEDIATAFQTSGLSLLDFQAKCSNYISDIFENSLLQECVDFSSSLFHIMPFDEIHLVNSFLSILKSYIRKLIVFVSNNLSFIHEDFSEYCRKACFLSLCFGFSGSSNLEGRNEFSKFLFEKCDLEIECNILDYDVSLPESHWIPWLSKVPKVELQTHSITRPDVIVPTFDTVRHEDLIYSIINEHSSLLLCGPPGSGKTMTLFTALRKSSNLESISLNFSKETSPDLLIKTLEQYCEYKRVANGLILAPSIPGKWLVIFCDEVNLPANDKYGTQTVISFIRQLIEKGGLYKNGSWVQTQNIQFVFACNPPTDAGRNPLSLRFLRHVCLITVGYPERISLNQIYETFNNAILKIIPQLRYASTLLTSAMLSVYFECSKHFLPSSQVHYIYSPRELTRWVRGIYEAIKSLENLEFDDLVRLWAHEALRLFHDRLVSQSERTWVFELIKSVAIENFPNADIQKVFLEPILYSNWLSLNYSSVDSDELRLFVSERLRVFSEEEMDVHLVLYDELLDHILRIDRVLRQPQGHLILVGPSGSGKTTLSRFVSWINGLKIVQLNVSRKYSLRDFDNTLRDLLRRAGTLGEKICFIVDESNIKETAFLERMNTLLANSEIPGLFVGDELSSLMTACMDHSQSQGLLLDTQEELYKWFTQQVTENLHVIFTINNPNDKSSPQIISSPALFNRCVLNWMGDWSNSTLYQVGSEMVQSVPIDMPDYTKPTDFYHIVPQYVDTFRDVIIDAAVFIHRSEIKYVTQNRVPQKTPGHFLSLIKNFIEIFLRKEDELQEHQRHINMGLDKLRNTVLEVKDLKENLSEEQSKLKAKEAEAKQMLNKILTDQNQAERKQEASENIQIALEQQEIAIGERRTVVMNDLALAEPAVIEAQNGVKNIKKQHLTEIRSMANPPEAVKVTMESVCILLGYNVNTWRDVQLIIRRDDFIASIVNYDNEEQLTPDIREFMEQEYLSRSTFNYATVNRASKACGPLLQWVEAQVRYSTILDKIAPLREEVFLLEDEAKQTKAKLIAINDMIQELKDNIEELKESYQNLITETQIIKNKINSTHSKVNRCVSLLENLTIERRRWARSINDFTGQRKGLAGNSLLASAFLSYCGYFDQKARNQLLVIWKSKLESSGITFDENIRIIEFLSQPNEILQWRKAGLPDDDLSVENMILIQNQEKIPYIIDPTGNIVDILISQISPKKLITTSFLDDGFVKQIENALRFGNSILIQDAEHFDPIISRVISKEIQKAGGRSLIRLGKQEVDCSPDFKLYIQTKDPLVIVPPHISCRTTVVNFTVTESSLESQTLNMTLKKERPDVEKQRIELIKLHGEYKVRLRFLEDKLLQSLSDTEGNILDNDEIITTLENLKVESKEIEMKIEETDNVMKTVEKVLENYNILSSNCSAIFSLLDRFQDINPFYQFSLTYFIDIFKTVLSLKSNKNENRVKSLILRLYQEIYSRTALSMHNSDRPVFGLCLYVLFQSIQIGKDLLQTLMEILGLISEENINPLKLKKIFEHFSINSNSENFVTLLENYTEDNFKLVLEENKDEKLEELKVLLEVLFKMQETPDAFVQSFSNLCNFLFLPGVPLFASSYDFSNIVNIHNNSFEPFILCSPEGYDPTFKVKNLVNTFDIKLSTVAMGSAEAVDIANQEIKKASKEGYWVLIQNIQMAPLWLEYLEKQLNSISANSKFKLFLTCNLTSDIPTTLLRTSFNLVFENPPGIKTVMNEIFNEIPLERIERKPVERRHLYFLATWYYGIVQERLRYVPIGWSKRYDFNNADFQSSLFVIDEWVDKVSKDRTNISPDIIPWKAIQHLISDVVYGGKVEDVEDRNYLSKLSANVFSSGSFEIDFNLLECNELDCQTKLFVPEGRTVESYKRWINELPDVEPPNWLGLENEVESKINAKKGKEIAKTIQTTIGNIRKVQE</sequence>
<dbReference type="Gene3D" id="1.10.472.130">
    <property type="match status" value="1"/>
</dbReference>
<evidence type="ECO:0000256" key="16">
    <source>
        <dbReference type="SAM" id="MobiDB-lite"/>
    </source>
</evidence>
<dbReference type="InterPro" id="IPR042222">
    <property type="entry name" value="Dynein_2_N"/>
</dbReference>
<dbReference type="FunFam" id="3.40.50.300:FF:000373">
    <property type="entry name" value="Cytoplasmic dynein heavy chain 2"/>
    <property type="match status" value="1"/>
</dbReference>
<dbReference type="FunFam" id="3.40.50.300:FF:000122">
    <property type="entry name" value="Cytoplasmic dynein 1 heavy chain"/>
    <property type="match status" value="1"/>
</dbReference>
<dbReference type="GO" id="GO:0005524">
    <property type="term" value="F:ATP binding"/>
    <property type="evidence" value="ECO:0007669"/>
    <property type="project" value="UniProtKB-KW"/>
</dbReference>
<dbReference type="SMART" id="SM00382">
    <property type="entry name" value="AAA"/>
    <property type="match status" value="3"/>
</dbReference>
<dbReference type="Pfam" id="PF12775">
    <property type="entry name" value="AAA_7"/>
    <property type="match status" value="1"/>
</dbReference>
<feature type="coiled-coil region" evidence="15">
    <location>
        <begin position="3328"/>
        <end position="3372"/>
    </location>
</feature>
<dbReference type="InterPro" id="IPR003593">
    <property type="entry name" value="AAA+_ATPase"/>
</dbReference>
<dbReference type="GeneID" id="30966652"/>
<dbReference type="Gene3D" id="3.20.180.20">
    <property type="entry name" value="Dynein heavy chain, N-terminal domain 2"/>
    <property type="match status" value="1"/>
</dbReference>
<keyword evidence="6" id="KW-0493">Microtubule</keyword>
<dbReference type="Pfam" id="PF08385">
    <property type="entry name" value="DHC_N1"/>
    <property type="match status" value="1"/>
</dbReference>
<dbReference type="GO" id="GO:0045505">
    <property type="term" value="F:dynein intermediate chain binding"/>
    <property type="evidence" value="ECO:0007669"/>
    <property type="project" value="InterPro"/>
</dbReference>
<evidence type="ECO:0000259" key="17">
    <source>
        <dbReference type="SMART" id="SM00382"/>
    </source>
</evidence>
<dbReference type="Gene3D" id="6.10.140.1060">
    <property type="match status" value="1"/>
</dbReference>
<dbReference type="GO" id="GO:0007097">
    <property type="term" value="P:nuclear migration"/>
    <property type="evidence" value="ECO:0007669"/>
    <property type="project" value="UniProtKB-ARBA"/>
</dbReference>
<evidence type="ECO:0000313" key="18">
    <source>
        <dbReference type="EMBL" id="ODV62102.1"/>
    </source>
</evidence>
<dbReference type="Proteomes" id="UP000095038">
    <property type="component" value="Unassembled WGS sequence"/>
</dbReference>
<evidence type="ECO:0000256" key="11">
    <source>
        <dbReference type="ARBA" id="ARBA00023054"/>
    </source>
</evidence>
<evidence type="ECO:0000256" key="5">
    <source>
        <dbReference type="ARBA" id="ARBA00022490"/>
    </source>
</evidence>
<evidence type="ECO:0000256" key="12">
    <source>
        <dbReference type="ARBA" id="ARBA00023175"/>
    </source>
</evidence>
<dbReference type="InterPro" id="IPR041658">
    <property type="entry name" value="AAA_lid_11"/>
</dbReference>
<dbReference type="Pfam" id="PF08393">
    <property type="entry name" value="DHC_N2"/>
    <property type="match status" value="1"/>
</dbReference>
<keyword evidence="10" id="KW-0243">Dynein</keyword>
<dbReference type="InterPro" id="IPR054354">
    <property type="entry name" value="DYNC2H1-like_lid"/>
</dbReference>
<keyword evidence="13" id="KW-0206">Cytoskeleton</keyword>
<evidence type="ECO:0000256" key="8">
    <source>
        <dbReference type="ARBA" id="ARBA00022741"/>
    </source>
</evidence>
<keyword evidence="18" id="KW-0418">Kinase</keyword>
<dbReference type="Gene3D" id="3.40.50.300">
    <property type="entry name" value="P-loop containing nucleotide triphosphate hydrolases"/>
    <property type="match status" value="5"/>
</dbReference>
<proteinExistence type="inferred from homology"/>
<dbReference type="Pfam" id="PF18198">
    <property type="entry name" value="AAA_lid_11"/>
    <property type="match status" value="1"/>
</dbReference>
<dbReference type="InterPro" id="IPR035699">
    <property type="entry name" value="AAA_6"/>
</dbReference>
<evidence type="ECO:0000256" key="7">
    <source>
        <dbReference type="ARBA" id="ARBA00022737"/>
    </source>
</evidence>
<feature type="domain" description="AAA+ ATPase" evidence="17">
    <location>
        <begin position="3059"/>
        <end position="3225"/>
    </location>
</feature>
<keyword evidence="19" id="KW-1185">Reference proteome</keyword>
<feature type="compositionally biased region" description="Polar residues" evidence="16">
    <location>
        <begin position="211"/>
        <end position="222"/>
    </location>
</feature>
<keyword evidence="18" id="KW-0808">Transferase</keyword>
<name>A0A1D2VKG5_9ASCO</name>
<keyword evidence="11 15" id="KW-0175">Coiled coil</keyword>
<dbReference type="FunFam" id="3.40.50.300:FF:001013">
    <property type="entry name" value="Dynein heavy chain, cytoplasmic"/>
    <property type="match status" value="1"/>
</dbReference>
<keyword evidence="8" id="KW-0547">Nucleotide-binding</keyword>
<feature type="coiled-coil region" evidence="15">
    <location>
        <begin position="3887"/>
        <end position="3914"/>
    </location>
</feature>
<dbReference type="Gene3D" id="1.10.8.1220">
    <property type="match status" value="1"/>
</dbReference>
<dbReference type="GO" id="GO:0072384">
    <property type="term" value="P:organelle transport along microtubule"/>
    <property type="evidence" value="ECO:0007669"/>
    <property type="project" value="UniProtKB-ARBA"/>
</dbReference>
<comment type="subunit">
    <text evidence="3">Consists of at least two heavy chains and a number of intermediate and light chains.</text>
</comment>
<dbReference type="InterPro" id="IPR024743">
    <property type="entry name" value="Dynein_HC_stalk"/>
</dbReference>
<dbReference type="PANTHER" id="PTHR45703:SF36">
    <property type="entry name" value="DYNEIN HEAVY CHAIN, CYTOPLASMIC"/>
    <property type="match status" value="1"/>
</dbReference>
<evidence type="ECO:0000256" key="14">
    <source>
        <dbReference type="ARBA" id="ARBA00033439"/>
    </source>
</evidence>
<feature type="coiled-coil region" evidence="15">
    <location>
        <begin position="3547"/>
        <end position="3588"/>
    </location>
</feature>
<evidence type="ECO:0000256" key="1">
    <source>
        <dbReference type="ARBA" id="ARBA00004245"/>
    </source>
</evidence>
<evidence type="ECO:0000256" key="6">
    <source>
        <dbReference type="ARBA" id="ARBA00022701"/>
    </source>
</evidence>
<dbReference type="InterPro" id="IPR043157">
    <property type="entry name" value="Dynein_AAA1S"/>
</dbReference>
<evidence type="ECO:0000256" key="13">
    <source>
        <dbReference type="ARBA" id="ARBA00023212"/>
    </source>
</evidence>
<dbReference type="GO" id="GO:0030286">
    <property type="term" value="C:dynein complex"/>
    <property type="evidence" value="ECO:0007669"/>
    <property type="project" value="UniProtKB-KW"/>
</dbReference>
<dbReference type="FunFam" id="1.10.8.720:FF:000003">
    <property type="entry name" value="Cytoplasmic dynein heavy chain 2"/>
    <property type="match status" value="1"/>
</dbReference>
<dbReference type="GO" id="GO:0005874">
    <property type="term" value="C:microtubule"/>
    <property type="evidence" value="ECO:0007669"/>
    <property type="project" value="UniProtKB-KW"/>
</dbReference>
<dbReference type="Pfam" id="PF17852">
    <property type="entry name" value="Dynein_AAA_lid"/>
    <property type="match status" value="1"/>
</dbReference>
<dbReference type="InterPro" id="IPR013594">
    <property type="entry name" value="Dynein_heavy_tail"/>
</dbReference>
<comment type="similarity">
    <text evidence="2">Belongs to the dynein heavy chain family.</text>
</comment>
<dbReference type="STRING" id="1344418.A0A1D2VKG5"/>
<dbReference type="Gene3D" id="1.20.920.20">
    <property type="match status" value="1"/>
</dbReference>
<dbReference type="GO" id="GO:0051959">
    <property type="term" value="F:dynein light intermediate chain binding"/>
    <property type="evidence" value="ECO:0007669"/>
    <property type="project" value="InterPro"/>
</dbReference>
<dbReference type="FunFam" id="3.40.50.300:FF:000071">
    <property type="entry name" value="Cytoplasmic dynein heavy chain 1"/>
    <property type="match status" value="1"/>
</dbReference>
<dbReference type="FunFam" id="1.20.920.20:FF:000002">
    <property type="entry name" value="Cytoplasmic dynein 1 heavy chain"/>
    <property type="match status" value="1"/>
</dbReference>
<dbReference type="InterPro" id="IPR027417">
    <property type="entry name" value="P-loop_NTPase"/>
</dbReference>
<organism evidence="18 19">
    <name type="scientific">Ascoidea rubescens DSM 1968</name>
    <dbReference type="NCBI Taxonomy" id="1344418"/>
    <lineage>
        <taxon>Eukaryota</taxon>
        <taxon>Fungi</taxon>
        <taxon>Dikarya</taxon>
        <taxon>Ascomycota</taxon>
        <taxon>Saccharomycotina</taxon>
        <taxon>Saccharomycetes</taxon>
        <taxon>Ascoideaceae</taxon>
        <taxon>Ascoidea</taxon>
    </lineage>
</organism>
<dbReference type="InterPro" id="IPR042228">
    <property type="entry name" value="Dynein_linker_3"/>
</dbReference>
<comment type="subcellular location">
    <subcellularLocation>
        <location evidence="1">Cytoplasm</location>
        <location evidence="1">Cytoskeleton</location>
    </subcellularLocation>
</comment>
<dbReference type="OrthoDB" id="447173at2759"/>
<dbReference type="InterPro" id="IPR013602">
    <property type="entry name" value="Dynein_heavy_linker"/>
</dbReference>
<keyword evidence="5" id="KW-0963">Cytoplasm</keyword>
<dbReference type="EMBL" id="KV454478">
    <property type="protein sequence ID" value="ODV62102.1"/>
    <property type="molecule type" value="Genomic_DNA"/>
</dbReference>
<dbReference type="InterPro" id="IPR042219">
    <property type="entry name" value="AAA_lid_11_sf"/>
</dbReference>
<dbReference type="GO" id="GO:0016301">
    <property type="term" value="F:kinase activity"/>
    <property type="evidence" value="ECO:0007669"/>
    <property type="project" value="UniProtKB-KW"/>
</dbReference>
<keyword evidence="12" id="KW-0505">Motor protein</keyword>
<dbReference type="InParanoid" id="A0A1D2VKG5"/>
<feature type="region of interest" description="Disordered" evidence="16">
    <location>
        <begin position="190"/>
        <end position="222"/>
    </location>
</feature>
<dbReference type="InterPro" id="IPR041466">
    <property type="entry name" value="Dynein_AAA5_ext"/>
</dbReference>
<feature type="domain" description="AAA+ ATPase" evidence="17">
    <location>
        <begin position="2719"/>
        <end position="2867"/>
    </location>
</feature>
<dbReference type="RefSeq" id="XP_020048409.1">
    <property type="nucleotide sequence ID" value="XM_020193016.1"/>
</dbReference>
<dbReference type="Pfam" id="PF12780">
    <property type="entry name" value="AAA_8"/>
    <property type="match status" value="1"/>
</dbReference>
<dbReference type="InterPro" id="IPR026983">
    <property type="entry name" value="DHC"/>
</dbReference>
<keyword evidence="7" id="KW-0677">Repeat</keyword>
<dbReference type="GO" id="GO:0008569">
    <property type="term" value="F:minus-end-directed microtubule motor activity"/>
    <property type="evidence" value="ECO:0007669"/>
    <property type="project" value="InterPro"/>
</dbReference>
<dbReference type="Gene3D" id="1.10.8.720">
    <property type="entry name" value="Region D6 of dynein motor"/>
    <property type="match status" value="1"/>
</dbReference>
<dbReference type="Gene3D" id="1.20.140.100">
    <property type="entry name" value="Dynein heavy chain, N-terminal domain 2"/>
    <property type="match status" value="1"/>
</dbReference>
<evidence type="ECO:0000256" key="9">
    <source>
        <dbReference type="ARBA" id="ARBA00022840"/>
    </source>
</evidence>
<evidence type="ECO:0000313" key="19">
    <source>
        <dbReference type="Proteomes" id="UP000095038"/>
    </source>
</evidence>
<evidence type="ECO:0000256" key="15">
    <source>
        <dbReference type="SAM" id="Coils"/>
    </source>
</evidence>
<dbReference type="PANTHER" id="PTHR45703">
    <property type="entry name" value="DYNEIN HEAVY CHAIN"/>
    <property type="match status" value="1"/>
</dbReference>
<evidence type="ECO:0000256" key="2">
    <source>
        <dbReference type="ARBA" id="ARBA00008887"/>
    </source>
</evidence>
<gene>
    <name evidence="18" type="ORF">ASCRUDRAFT_75309</name>
</gene>
<dbReference type="CDD" id="cd00009">
    <property type="entry name" value="AAA"/>
    <property type="match status" value="1"/>
</dbReference>
<dbReference type="Gene3D" id="1.10.8.710">
    <property type="match status" value="1"/>
</dbReference>
<evidence type="ECO:0000256" key="3">
    <source>
        <dbReference type="ARBA" id="ARBA00011655"/>
    </source>
</evidence>
<accession>A0A1D2VKG5</accession>
<dbReference type="Gene3D" id="1.20.920.30">
    <property type="match status" value="1"/>
</dbReference>
<dbReference type="FunFam" id="1.10.287.2620:FF:000001">
    <property type="entry name" value="Cytoplasmic dynein heavy chain 1"/>
    <property type="match status" value="1"/>
</dbReference>
<evidence type="ECO:0000256" key="4">
    <source>
        <dbReference type="ARBA" id="ARBA00022197"/>
    </source>
</evidence>
<feature type="domain" description="AAA+ ATPase" evidence="17">
    <location>
        <begin position="2083"/>
        <end position="2230"/>
    </location>
</feature>
<dbReference type="Gene3D" id="1.20.58.1120">
    <property type="match status" value="1"/>
</dbReference>
<dbReference type="FunFam" id="3.20.180.20:FF:000002">
    <property type="entry name" value="Cytoplasmic dynein heavy chain 1"/>
    <property type="match status" value="1"/>
</dbReference>
<dbReference type="Gene3D" id="1.10.287.2620">
    <property type="match status" value="1"/>
</dbReference>
<protein>
    <recommendedName>
        <fullName evidence="4">Dynein heavy chain, cytoplasmic</fullName>
    </recommendedName>
    <alternativeName>
        <fullName evidence="14">Dynein heavy chain, cytosolic</fullName>
    </alternativeName>
</protein>
<dbReference type="Pfam" id="PF12781">
    <property type="entry name" value="AAA_9"/>
    <property type="match status" value="1"/>
</dbReference>
<dbReference type="InterPro" id="IPR024317">
    <property type="entry name" value="Dynein_heavy_chain_D4_dom"/>
</dbReference>
<evidence type="ECO:0000256" key="10">
    <source>
        <dbReference type="ARBA" id="ARBA00023017"/>
    </source>
</evidence>
<feature type="coiled-coil region" evidence="15">
    <location>
        <begin position="1323"/>
        <end position="1357"/>
    </location>
</feature>
<dbReference type="FunCoup" id="A0A1D2VKG5">
    <property type="interactions" value="740"/>
</dbReference>
<dbReference type="Pfam" id="PF12777">
    <property type="entry name" value="MT"/>
    <property type="match status" value="1"/>
</dbReference>
<dbReference type="Pfam" id="PF12774">
    <property type="entry name" value="AAA_6"/>
    <property type="match status" value="1"/>
</dbReference>